<dbReference type="PANTHER" id="PTHR13780:SF101">
    <property type="entry name" value="SNF1-RELATED PROTEIN KINASE REGULATORY SUBUNIT GAMMA-LIKE PV42A"/>
    <property type="match status" value="1"/>
</dbReference>
<organism evidence="4 5">
    <name type="scientific">Hevea brasiliensis</name>
    <name type="common">Para rubber tree</name>
    <name type="synonym">Siphonia brasiliensis</name>
    <dbReference type="NCBI Taxonomy" id="3981"/>
    <lineage>
        <taxon>Eukaryota</taxon>
        <taxon>Viridiplantae</taxon>
        <taxon>Streptophyta</taxon>
        <taxon>Embryophyta</taxon>
        <taxon>Tracheophyta</taxon>
        <taxon>Spermatophyta</taxon>
        <taxon>Magnoliopsida</taxon>
        <taxon>eudicotyledons</taxon>
        <taxon>Gunneridae</taxon>
        <taxon>Pentapetalae</taxon>
        <taxon>rosids</taxon>
        <taxon>fabids</taxon>
        <taxon>Malpighiales</taxon>
        <taxon>Euphorbiaceae</taxon>
        <taxon>Crotonoideae</taxon>
        <taxon>Micrandreae</taxon>
        <taxon>Hevea</taxon>
    </lineage>
</organism>
<comment type="caution">
    <text evidence="4">The sequence shown here is derived from an EMBL/GenBank/DDBJ whole genome shotgun (WGS) entry which is preliminary data.</text>
</comment>
<dbReference type="Gene3D" id="3.10.580.10">
    <property type="entry name" value="CBS-domain"/>
    <property type="match status" value="2"/>
</dbReference>
<evidence type="ECO:0000256" key="1">
    <source>
        <dbReference type="ARBA" id="ARBA00022737"/>
    </source>
</evidence>
<reference evidence="4" key="1">
    <citation type="journal article" date="2023" name="Plant Biotechnol. J.">
        <title>Chromosome-level wild Hevea brasiliensis genome provides new tools for genomic-assisted breeding and valuable loci to elevate rubber yield.</title>
        <authorList>
            <person name="Cheng H."/>
            <person name="Song X."/>
            <person name="Hu Y."/>
            <person name="Wu T."/>
            <person name="Yang Q."/>
            <person name="An Z."/>
            <person name="Feng S."/>
            <person name="Deng Z."/>
            <person name="Wu W."/>
            <person name="Zeng X."/>
            <person name="Tu M."/>
            <person name="Wang X."/>
            <person name="Huang H."/>
        </authorList>
    </citation>
    <scope>NUCLEOTIDE SEQUENCE</scope>
    <source>
        <strain evidence="4">MT/VB/25A 57/8</strain>
    </source>
</reference>
<keyword evidence="1" id="KW-0677">Repeat</keyword>
<protein>
    <recommendedName>
        <fullName evidence="3">CBS domain-containing protein</fullName>
    </recommendedName>
</protein>
<dbReference type="SUPFAM" id="SSF54631">
    <property type="entry name" value="CBS-domain pair"/>
    <property type="match status" value="2"/>
</dbReference>
<evidence type="ECO:0000256" key="2">
    <source>
        <dbReference type="ARBA" id="ARBA00023122"/>
    </source>
</evidence>
<dbReference type="EMBL" id="JARPOI010000006">
    <property type="protein sequence ID" value="KAJ9179030.1"/>
    <property type="molecule type" value="Genomic_DNA"/>
</dbReference>
<evidence type="ECO:0000259" key="3">
    <source>
        <dbReference type="Pfam" id="PF00571"/>
    </source>
</evidence>
<evidence type="ECO:0000313" key="5">
    <source>
        <dbReference type="Proteomes" id="UP001174677"/>
    </source>
</evidence>
<gene>
    <name evidence="4" type="ORF">P3X46_010859</name>
</gene>
<keyword evidence="5" id="KW-1185">Reference proteome</keyword>
<accession>A0ABQ9MI43</accession>
<sequence>MQELKLGVNTFSPAAAATPIKSSATENERLRDKKVSDLMFGKRRLVEVPYTASLARTMNTLVANQVVAVPVPVAAQPGQWIGVGGSMVMESDKQTGVVRKHYIGMVTMLDILAHIAGDDQMNGGDDASDIDKKMSVPVSSIIGHYLEGLSLWTLSPNTSIVDCMEVLSKGIHRALVPLDSQMQNISGVELVESAPGYRMLTQMDMLEHHITPCVNENVFAISGGTKLIDAIKCMRAALLNAVPIFVASNSIEEDSKQLINGKGKKLIGTFSAKDLRGCHLAALQTWLPLSALEFTEVVSTPPINNVNVLERELVVCHHESPLAEVMDKDVTKHVHRVWVVDGQGFLGGLVSLFLEDLFLLRTPSE</sequence>
<dbReference type="InterPro" id="IPR000644">
    <property type="entry name" value="CBS_dom"/>
</dbReference>
<proteinExistence type="predicted"/>
<feature type="domain" description="CBS" evidence="3">
    <location>
        <begin position="309"/>
        <end position="352"/>
    </location>
</feature>
<evidence type="ECO:0000313" key="4">
    <source>
        <dbReference type="EMBL" id="KAJ9179030.1"/>
    </source>
</evidence>
<dbReference type="Proteomes" id="UP001174677">
    <property type="component" value="Chromosome 6"/>
</dbReference>
<keyword evidence="2" id="KW-0129">CBS domain</keyword>
<dbReference type="InterPro" id="IPR046342">
    <property type="entry name" value="CBS_dom_sf"/>
</dbReference>
<dbReference type="Pfam" id="PF00571">
    <property type="entry name" value="CBS"/>
    <property type="match status" value="1"/>
</dbReference>
<dbReference type="PANTHER" id="PTHR13780">
    <property type="entry name" value="AMP-ACTIVATED PROTEIN KINASE, GAMMA REGULATORY SUBUNIT"/>
    <property type="match status" value="1"/>
</dbReference>
<name>A0ABQ9MI43_HEVBR</name>
<dbReference type="InterPro" id="IPR050511">
    <property type="entry name" value="AMPK_gamma/SDS23_families"/>
</dbReference>